<dbReference type="EMBL" id="CAEZTS010000049">
    <property type="protein sequence ID" value="CAB4576786.1"/>
    <property type="molecule type" value="Genomic_DNA"/>
</dbReference>
<evidence type="ECO:0000313" key="4">
    <source>
        <dbReference type="EMBL" id="CAB4576786.1"/>
    </source>
</evidence>
<dbReference type="GO" id="GO:0008168">
    <property type="term" value="F:methyltransferase activity"/>
    <property type="evidence" value="ECO:0007669"/>
    <property type="project" value="UniProtKB-KW"/>
</dbReference>
<dbReference type="InterPro" id="IPR004398">
    <property type="entry name" value="RNA_MeTrfase_RsmD"/>
</dbReference>
<accession>A0A6J6ELP6</accession>
<keyword evidence="2" id="KW-0808">Transferase</keyword>
<dbReference type="Pfam" id="PF03602">
    <property type="entry name" value="Cons_hypoth95"/>
    <property type="match status" value="1"/>
</dbReference>
<gene>
    <name evidence="4" type="ORF">UFOPK1722_00727</name>
</gene>
<feature type="region of interest" description="Disordered" evidence="3">
    <location>
        <begin position="1"/>
        <end position="24"/>
    </location>
</feature>
<reference evidence="4" key="1">
    <citation type="submission" date="2020-05" db="EMBL/GenBank/DDBJ databases">
        <authorList>
            <person name="Chiriac C."/>
            <person name="Salcher M."/>
            <person name="Ghai R."/>
            <person name="Kavagutti S V."/>
        </authorList>
    </citation>
    <scope>NUCLEOTIDE SEQUENCE</scope>
</reference>
<dbReference type="AlphaFoldDB" id="A0A6J6ELP6"/>
<dbReference type="NCBIfam" id="TIGR00095">
    <property type="entry name" value="16S rRNA (guanine(966)-N(2))-methyltransferase RsmD"/>
    <property type="match status" value="1"/>
</dbReference>
<protein>
    <submittedName>
        <fullName evidence="4">Unannotated protein</fullName>
    </submittedName>
</protein>
<sequence length="195" mass="20826">MRVVAGTLRGRNIKAPDGDATRPTTDRTREAVFNALSSMGVIEDAVVLDLYAGSGAMGIEALSRGARRCTFIERDRRALDAVRANVAQLGLGDRSSVSAGDVMVGVVAQRGVDLALVDPPYEFDDWPALLNAVSVALAPDAVVVAESGRDLGAPAGWTVLRSKRYGRTWVSFLQRDRGAEEARARSPRATDTVED</sequence>
<dbReference type="Gene3D" id="3.40.50.150">
    <property type="entry name" value="Vaccinia Virus protein VP39"/>
    <property type="match status" value="1"/>
</dbReference>
<dbReference type="InterPro" id="IPR029063">
    <property type="entry name" value="SAM-dependent_MTases_sf"/>
</dbReference>
<feature type="compositionally biased region" description="Basic and acidic residues" evidence="3">
    <location>
        <begin position="14"/>
        <end position="24"/>
    </location>
</feature>
<dbReference type="GO" id="GO:0031167">
    <property type="term" value="P:rRNA methylation"/>
    <property type="evidence" value="ECO:0007669"/>
    <property type="project" value="InterPro"/>
</dbReference>
<evidence type="ECO:0000256" key="1">
    <source>
        <dbReference type="ARBA" id="ARBA00022603"/>
    </source>
</evidence>
<dbReference type="PANTHER" id="PTHR43542">
    <property type="entry name" value="METHYLTRANSFERASE"/>
    <property type="match status" value="1"/>
</dbReference>
<evidence type="ECO:0000256" key="2">
    <source>
        <dbReference type="ARBA" id="ARBA00022679"/>
    </source>
</evidence>
<proteinExistence type="predicted"/>
<evidence type="ECO:0000256" key="3">
    <source>
        <dbReference type="SAM" id="MobiDB-lite"/>
    </source>
</evidence>
<dbReference type="PANTHER" id="PTHR43542:SF1">
    <property type="entry name" value="METHYLTRANSFERASE"/>
    <property type="match status" value="1"/>
</dbReference>
<dbReference type="CDD" id="cd02440">
    <property type="entry name" value="AdoMet_MTases"/>
    <property type="match status" value="1"/>
</dbReference>
<dbReference type="PIRSF" id="PIRSF004553">
    <property type="entry name" value="CHP00095"/>
    <property type="match status" value="1"/>
</dbReference>
<dbReference type="SUPFAM" id="SSF53335">
    <property type="entry name" value="S-adenosyl-L-methionine-dependent methyltransferases"/>
    <property type="match status" value="1"/>
</dbReference>
<organism evidence="4">
    <name type="scientific">freshwater metagenome</name>
    <dbReference type="NCBI Taxonomy" id="449393"/>
    <lineage>
        <taxon>unclassified sequences</taxon>
        <taxon>metagenomes</taxon>
        <taxon>ecological metagenomes</taxon>
    </lineage>
</organism>
<name>A0A6J6ELP6_9ZZZZ</name>
<keyword evidence="1" id="KW-0489">Methyltransferase</keyword>